<dbReference type="EMBL" id="JAGSPB010000002">
    <property type="protein sequence ID" value="MBV7266558.1"/>
    <property type="molecule type" value="Genomic_DNA"/>
</dbReference>
<keyword evidence="1" id="KW-0812">Transmembrane</keyword>
<dbReference type="InterPro" id="IPR007621">
    <property type="entry name" value="TPM_dom"/>
</dbReference>
<reference evidence="4 5" key="1">
    <citation type="submission" date="2021-04" db="EMBL/GenBank/DDBJ databases">
        <authorList>
            <person name="Pira H."/>
            <person name="Risdian C."/>
            <person name="Wink J."/>
        </authorList>
    </citation>
    <scope>NUCLEOTIDE SEQUENCE [LARGE SCALE GENOMIC DNA]</scope>
    <source>
        <strain evidence="4 5">WH131</strain>
    </source>
</reference>
<evidence type="ECO:0000313" key="5">
    <source>
        <dbReference type="Proteomes" id="UP000699975"/>
    </source>
</evidence>
<keyword evidence="1" id="KW-1133">Transmembrane helix</keyword>
<comment type="caution">
    <text evidence="4">The sequence shown here is derived from an EMBL/GenBank/DDBJ whole genome shotgun (WGS) entry which is preliminary data.</text>
</comment>
<evidence type="ECO:0000259" key="3">
    <source>
        <dbReference type="Pfam" id="PF04536"/>
    </source>
</evidence>
<feature type="transmembrane region" description="Helical" evidence="1">
    <location>
        <begin position="185"/>
        <end position="207"/>
    </location>
</feature>
<feature type="signal peptide" evidence="2">
    <location>
        <begin position="1"/>
        <end position="24"/>
    </location>
</feature>
<gene>
    <name evidence="4" type="ORF">KCG45_10245</name>
</gene>
<accession>A0ABS6SQ82</accession>
<evidence type="ECO:0000256" key="1">
    <source>
        <dbReference type="SAM" id="Phobius"/>
    </source>
</evidence>
<evidence type="ECO:0000256" key="2">
    <source>
        <dbReference type="SAM" id="SignalP"/>
    </source>
</evidence>
<proteinExistence type="predicted"/>
<feature type="domain" description="TPM" evidence="3">
    <location>
        <begin position="35"/>
        <end position="158"/>
    </location>
</feature>
<dbReference type="Pfam" id="PF04536">
    <property type="entry name" value="TPM_phosphatase"/>
    <property type="match status" value="1"/>
</dbReference>
<feature type="chain" id="PRO_5046739680" evidence="2">
    <location>
        <begin position="25"/>
        <end position="288"/>
    </location>
</feature>
<dbReference type="PANTHER" id="PTHR30373">
    <property type="entry name" value="UPF0603 PROTEIN YGCG"/>
    <property type="match status" value="1"/>
</dbReference>
<keyword evidence="5" id="KW-1185">Reference proteome</keyword>
<organism evidence="4 5">
    <name type="scientific">Erythrobacter ani</name>
    <dbReference type="NCBI Taxonomy" id="2827235"/>
    <lineage>
        <taxon>Bacteria</taxon>
        <taxon>Pseudomonadati</taxon>
        <taxon>Pseudomonadota</taxon>
        <taxon>Alphaproteobacteria</taxon>
        <taxon>Sphingomonadales</taxon>
        <taxon>Erythrobacteraceae</taxon>
        <taxon>Erythrobacter/Porphyrobacter group</taxon>
        <taxon>Erythrobacter</taxon>
    </lineage>
</organism>
<sequence length="288" mass="30633">MSVLRQIILTLAAVGALLASPLAAQPEFPALTGRVVDTADILPPNVEAELVQKLEALEEQSQRQLVVATVPDLQGYDIADFGYQLGREWGLGDAERNDGTLLLVAPNERKVRIEVGYGLEGTMTDALSSLIIQNQILPRFRDGDYPGGIAAGTDAIVTQLVLPPDEAQRVAQEANQQRTTSSRDGGFPIGALMWMGFMFFFFILPLLRGRRRRRKYRSKGKGPWGDRRHDRDWKDTAGDIILWEVGSAIARGAMGGGRSGGGFGGGFGGGGFGGGGGSFGGGGASGGW</sequence>
<keyword evidence="1" id="KW-0472">Membrane</keyword>
<dbReference type="Proteomes" id="UP000699975">
    <property type="component" value="Unassembled WGS sequence"/>
</dbReference>
<protein>
    <submittedName>
        <fullName evidence="4">TPM domain-containing protein</fullName>
    </submittedName>
</protein>
<dbReference type="PANTHER" id="PTHR30373:SF2">
    <property type="entry name" value="UPF0603 PROTEIN YGCG"/>
    <property type="match status" value="1"/>
</dbReference>
<name>A0ABS6SQ82_9SPHN</name>
<evidence type="ECO:0000313" key="4">
    <source>
        <dbReference type="EMBL" id="MBV7266558.1"/>
    </source>
</evidence>
<keyword evidence="2" id="KW-0732">Signal</keyword>